<dbReference type="Proteomes" id="UP000649151">
    <property type="component" value="Unassembled WGS sequence"/>
</dbReference>
<keyword evidence="3" id="KW-1185">Reference proteome</keyword>
<name>A0ABR7IQG4_9CLOT</name>
<sequence length="69" mass="7786">MMYQIYYVPDKRLNLWFRFWRAFGNKIEQFPNAVCSAICLGLPLVLLAIVCAVASIAAVPIALLFGFAF</sequence>
<dbReference type="EMBL" id="JACOQK010000001">
    <property type="protein sequence ID" value="MBC5787358.1"/>
    <property type="molecule type" value="Genomic_DNA"/>
</dbReference>
<dbReference type="RefSeq" id="WP_186996346.1">
    <property type="nucleotide sequence ID" value="NZ_JACOQK010000001.1"/>
</dbReference>
<keyword evidence="1" id="KW-0812">Transmembrane</keyword>
<accession>A0ABR7IQG4</accession>
<protein>
    <submittedName>
        <fullName evidence="2">Uncharacterized protein</fullName>
    </submittedName>
</protein>
<keyword evidence="1" id="KW-0472">Membrane</keyword>
<feature type="transmembrane region" description="Helical" evidence="1">
    <location>
        <begin position="44"/>
        <end position="68"/>
    </location>
</feature>
<evidence type="ECO:0000313" key="3">
    <source>
        <dbReference type="Proteomes" id="UP000649151"/>
    </source>
</evidence>
<gene>
    <name evidence="2" type="ORF">H8Z77_04860</name>
</gene>
<proteinExistence type="predicted"/>
<evidence type="ECO:0000256" key="1">
    <source>
        <dbReference type="SAM" id="Phobius"/>
    </source>
</evidence>
<reference evidence="2 3" key="1">
    <citation type="submission" date="2020-08" db="EMBL/GenBank/DDBJ databases">
        <title>Genome public.</title>
        <authorList>
            <person name="Liu C."/>
            <person name="Sun Q."/>
        </authorList>
    </citation>
    <scope>NUCLEOTIDE SEQUENCE [LARGE SCALE GENOMIC DNA]</scope>
    <source>
        <strain evidence="2 3">NSJ-27</strain>
    </source>
</reference>
<keyword evidence="1" id="KW-1133">Transmembrane helix</keyword>
<evidence type="ECO:0000313" key="2">
    <source>
        <dbReference type="EMBL" id="MBC5787358.1"/>
    </source>
</evidence>
<organism evidence="2 3">
    <name type="scientific">Clostridium facile</name>
    <dbReference type="NCBI Taxonomy" id="2763035"/>
    <lineage>
        <taxon>Bacteria</taxon>
        <taxon>Bacillati</taxon>
        <taxon>Bacillota</taxon>
        <taxon>Clostridia</taxon>
        <taxon>Eubacteriales</taxon>
        <taxon>Clostridiaceae</taxon>
        <taxon>Clostridium</taxon>
    </lineage>
</organism>
<comment type="caution">
    <text evidence="2">The sequence shown here is derived from an EMBL/GenBank/DDBJ whole genome shotgun (WGS) entry which is preliminary data.</text>
</comment>